<feature type="disulfide bond" evidence="20">
    <location>
        <begin position="101"/>
        <end position="139"/>
    </location>
</feature>
<evidence type="ECO:0000256" key="21">
    <source>
        <dbReference type="SAM" id="MobiDB-lite"/>
    </source>
</evidence>
<evidence type="ECO:0000256" key="8">
    <source>
        <dbReference type="ARBA" id="ARBA00022753"/>
    </source>
</evidence>
<dbReference type="PROSITE" id="PS51407">
    <property type="entry name" value="LAMP_3"/>
    <property type="match status" value="1"/>
</dbReference>
<evidence type="ECO:0000256" key="2">
    <source>
        <dbReference type="ARBA" id="ARBA00004158"/>
    </source>
</evidence>
<evidence type="ECO:0000256" key="5">
    <source>
        <dbReference type="ARBA" id="ARBA00009644"/>
    </source>
</evidence>
<dbReference type="AlphaFoldDB" id="A0AAE1HN93"/>
<dbReference type="InterPro" id="IPR002000">
    <property type="entry name" value="Lysosome-assoc_membr_glycop"/>
</dbReference>
<keyword evidence="9 22" id="KW-1133">Transmembrane helix</keyword>
<feature type="domain" description="Lysosome-associated membrane glycoprotein 2-like transmembrane" evidence="25">
    <location>
        <begin position="265"/>
        <end position="296"/>
    </location>
</feature>
<protein>
    <recommendedName>
        <fullName evidence="18">Lysosome-associated membrane glycoprotein 5</fullName>
    </recommendedName>
    <alternativeName>
        <fullName evidence="19">Lysosome-associated membrane protein 5</fullName>
    </alternativeName>
</protein>
<feature type="compositionally biased region" description="Low complexity" evidence="21">
    <location>
        <begin position="28"/>
        <end position="78"/>
    </location>
</feature>
<dbReference type="GO" id="GO:0072594">
    <property type="term" value="P:establishment of protein localization to organelle"/>
    <property type="evidence" value="ECO:0007669"/>
    <property type="project" value="TreeGrafter"/>
</dbReference>
<dbReference type="Pfam" id="PF01299">
    <property type="entry name" value="Lamp2-like_luminal"/>
    <property type="match status" value="1"/>
</dbReference>
<evidence type="ECO:0000256" key="23">
    <source>
        <dbReference type="SAM" id="SignalP"/>
    </source>
</evidence>
<evidence type="ECO:0000256" key="13">
    <source>
        <dbReference type="ARBA" id="ARBA00023273"/>
    </source>
</evidence>
<accession>A0AAE1HN93</accession>
<dbReference type="GO" id="GO:0005765">
    <property type="term" value="C:lysosomal membrane"/>
    <property type="evidence" value="ECO:0007669"/>
    <property type="project" value="TreeGrafter"/>
</dbReference>
<dbReference type="GO" id="GO:0031902">
    <property type="term" value="C:late endosome membrane"/>
    <property type="evidence" value="ECO:0007669"/>
    <property type="project" value="TreeGrafter"/>
</dbReference>
<dbReference type="InterPro" id="IPR048524">
    <property type="entry name" value="Lamp2-like_TM"/>
</dbReference>
<keyword evidence="27" id="KW-1185">Reference proteome</keyword>
<dbReference type="Proteomes" id="UP001219518">
    <property type="component" value="Unassembled WGS sequence"/>
</dbReference>
<keyword evidence="7 23" id="KW-0732">Signal</keyword>
<evidence type="ECO:0000256" key="14">
    <source>
        <dbReference type="ARBA" id="ARBA00023329"/>
    </source>
</evidence>
<feature type="signal peptide" evidence="23">
    <location>
        <begin position="1"/>
        <end position="20"/>
    </location>
</feature>
<feature type="transmembrane region" description="Helical" evidence="22">
    <location>
        <begin position="264"/>
        <end position="286"/>
    </location>
</feature>
<gene>
    <name evidence="26" type="ORF">KUF71_012295</name>
</gene>
<dbReference type="EMBL" id="JAHWGI010001172">
    <property type="protein sequence ID" value="KAK3924328.1"/>
    <property type="molecule type" value="Genomic_DNA"/>
</dbReference>
<evidence type="ECO:0000256" key="1">
    <source>
        <dbReference type="ARBA" id="ARBA00004151"/>
    </source>
</evidence>
<name>A0AAE1HN93_9NEOP</name>
<comment type="similarity">
    <text evidence="5 20">Belongs to the LAMP family.</text>
</comment>
<evidence type="ECO:0000313" key="26">
    <source>
        <dbReference type="EMBL" id="KAK3924328.1"/>
    </source>
</evidence>
<comment type="function">
    <text evidence="16">Plays a role in short-term synaptic plasticity in a subset of GABAergic neurons in the brain.</text>
</comment>
<dbReference type="InterPro" id="IPR048528">
    <property type="entry name" value="Lamp2-like_luminal"/>
</dbReference>
<dbReference type="GO" id="GO:0005886">
    <property type="term" value="C:plasma membrane"/>
    <property type="evidence" value="ECO:0007669"/>
    <property type="project" value="UniProtKB-SubCell"/>
</dbReference>
<dbReference type="Gene3D" id="2.40.160.110">
    <property type="match status" value="1"/>
</dbReference>
<dbReference type="PRINTS" id="PR00336">
    <property type="entry name" value="LYSASSOCTDMP"/>
</dbReference>
<evidence type="ECO:0000313" key="27">
    <source>
        <dbReference type="Proteomes" id="UP001219518"/>
    </source>
</evidence>
<dbReference type="PANTHER" id="PTHR11506">
    <property type="entry name" value="LYSOSOME-ASSOCIATED MEMBRANE GLYCOPROTEIN"/>
    <property type="match status" value="1"/>
</dbReference>
<feature type="domain" description="Lysosome-associated membrane glycoprotein 2-like luminal" evidence="24">
    <location>
        <begin position="90"/>
        <end position="244"/>
    </location>
</feature>
<evidence type="ECO:0000256" key="22">
    <source>
        <dbReference type="SAM" id="Phobius"/>
    </source>
</evidence>
<dbReference type="PROSITE" id="PS51257">
    <property type="entry name" value="PROKAR_LIPOPROTEIN"/>
    <property type="match status" value="1"/>
</dbReference>
<keyword evidence="14" id="KW-0968">Cytoplasmic vesicle</keyword>
<reference evidence="26" key="2">
    <citation type="journal article" date="2023" name="BMC Genomics">
        <title>Pest status, molecular evolution, and epigenetic factors derived from the genome assembly of Frankliniella fusca, a thysanopteran phytovirus vector.</title>
        <authorList>
            <person name="Catto M.A."/>
            <person name="Labadie P.E."/>
            <person name="Jacobson A.L."/>
            <person name="Kennedy G.G."/>
            <person name="Srinivasan R."/>
            <person name="Hunt B.G."/>
        </authorList>
    </citation>
    <scope>NUCLEOTIDE SEQUENCE</scope>
    <source>
        <strain evidence="26">PL_HMW_Pooled</strain>
    </source>
</reference>
<evidence type="ECO:0000256" key="6">
    <source>
        <dbReference type="ARBA" id="ARBA00022692"/>
    </source>
</evidence>
<sequence length="299" mass="31625">MDLKCIAVVLACALFACVLGAEPPKPTTTPTADTTTVAPITTTTSAPSTTTTAAPSTTTAAPSTTTAAPATTTSAPVTTPAPPTPSDGRGNWSVSDTNVTCIVAQMVISTKINYELQAPNKTASVEVSIPVSAQAEGSCDADKQSVKLTWGQNSVDIMFGKNITTKMYFVQHIALVVFADNKTFPNISSDLVNKTYTFESSSELFKTSFNQSYRCIREESLPLSKTGNLSAILVLDKVQLEAFRTKSDKVFATAQDCELDTPDIVPIAVGCALAALVFVVLVAYLVGRRRSQARGYVSM</sequence>
<evidence type="ECO:0000259" key="25">
    <source>
        <dbReference type="Pfam" id="PF21222"/>
    </source>
</evidence>
<keyword evidence="20" id="KW-1015">Disulfide bond</keyword>
<comment type="subcellular location">
    <subcellularLocation>
        <location evidence="4">Cell projection</location>
        <location evidence="4">Dendrite</location>
    </subcellularLocation>
    <subcellularLocation>
        <location evidence="17">Cell projection</location>
        <location evidence="17">Growth cone membrane</location>
        <topology evidence="17">Single-pass type I membrane protein</topology>
    </subcellularLocation>
    <subcellularLocation>
        <location evidence="15">Cytoplasmic vesicle</location>
        <location evidence="15">Secretory vesicle</location>
        <location evidence="15">Synaptic vesicle membrane</location>
        <topology evidence="15">Single-pass type I membrane protein</topology>
    </subcellularLocation>
    <subcellularLocation>
        <location evidence="2">Early endosome membrane</location>
        <topology evidence="2">Single-pass type I membrane protein</topology>
    </subcellularLocation>
    <subcellularLocation>
        <location evidence="1">Endoplasmic reticulum-Golgi intermediate compartment membrane</location>
        <topology evidence="1">Single-pass type I membrane protein</topology>
    </subcellularLocation>
    <subcellularLocation>
        <location evidence="20">Membrane</location>
        <topology evidence="20">Single-pass type I membrane protein</topology>
    </subcellularLocation>
    <subcellularLocation>
        <location evidence="3">Recycling endosome</location>
    </subcellularLocation>
</comment>
<proteinExistence type="inferred from homology"/>
<organism evidence="26 27">
    <name type="scientific">Frankliniella fusca</name>
    <dbReference type="NCBI Taxonomy" id="407009"/>
    <lineage>
        <taxon>Eukaryota</taxon>
        <taxon>Metazoa</taxon>
        <taxon>Ecdysozoa</taxon>
        <taxon>Arthropoda</taxon>
        <taxon>Hexapoda</taxon>
        <taxon>Insecta</taxon>
        <taxon>Pterygota</taxon>
        <taxon>Neoptera</taxon>
        <taxon>Paraneoptera</taxon>
        <taxon>Thysanoptera</taxon>
        <taxon>Terebrantia</taxon>
        <taxon>Thripoidea</taxon>
        <taxon>Thripidae</taxon>
        <taxon>Frankliniella</taxon>
    </lineage>
</organism>
<feature type="region of interest" description="Disordered" evidence="21">
    <location>
        <begin position="23"/>
        <end position="92"/>
    </location>
</feature>
<evidence type="ECO:0000256" key="20">
    <source>
        <dbReference type="PROSITE-ProRule" id="PRU00740"/>
    </source>
</evidence>
<evidence type="ECO:0000256" key="19">
    <source>
        <dbReference type="ARBA" id="ARBA00076257"/>
    </source>
</evidence>
<reference evidence="26" key="1">
    <citation type="submission" date="2021-07" db="EMBL/GenBank/DDBJ databases">
        <authorList>
            <person name="Catto M.A."/>
            <person name="Jacobson A."/>
            <person name="Kennedy G."/>
            <person name="Labadie P."/>
            <person name="Hunt B.G."/>
            <person name="Srinivasan R."/>
        </authorList>
    </citation>
    <scope>NUCLEOTIDE SEQUENCE</scope>
    <source>
        <strain evidence="26">PL_HMW_Pooled</strain>
        <tissue evidence="26">Head</tissue>
    </source>
</reference>
<keyword evidence="10" id="KW-0770">Synapse</keyword>
<evidence type="ECO:0000256" key="9">
    <source>
        <dbReference type="ARBA" id="ARBA00022989"/>
    </source>
</evidence>
<evidence type="ECO:0000256" key="3">
    <source>
        <dbReference type="ARBA" id="ARBA00004172"/>
    </source>
</evidence>
<keyword evidence="11 20" id="KW-0472">Membrane</keyword>
<dbReference type="PANTHER" id="PTHR11506:SF35">
    <property type="entry name" value="LYSOSOME-ASSOCIATED MEMBRANE GLYCOPROTEIN 5"/>
    <property type="match status" value="1"/>
</dbReference>
<dbReference type="CDD" id="cd12087">
    <property type="entry name" value="TM_EGFR-like"/>
    <property type="match status" value="1"/>
</dbReference>
<keyword evidence="12" id="KW-0325">Glycoprotein</keyword>
<comment type="caution">
    <text evidence="26">The sequence shown here is derived from an EMBL/GenBank/DDBJ whole genome shotgun (WGS) entry which is preliminary data.</text>
</comment>
<keyword evidence="8" id="KW-0967">Endosome</keyword>
<dbReference type="Pfam" id="PF21222">
    <property type="entry name" value="Lamp2_2nd"/>
    <property type="match status" value="1"/>
</dbReference>
<evidence type="ECO:0000256" key="7">
    <source>
        <dbReference type="ARBA" id="ARBA00022729"/>
    </source>
</evidence>
<evidence type="ECO:0000259" key="24">
    <source>
        <dbReference type="Pfam" id="PF01299"/>
    </source>
</evidence>
<evidence type="ECO:0000256" key="4">
    <source>
        <dbReference type="ARBA" id="ARBA00004279"/>
    </source>
</evidence>
<evidence type="ECO:0000256" key="16">
    <source>
        <dbReference type="ARBA" id="ARBA00053950"/>
    </source>
</evidence>
<evidence type="ECO:0000256" key="10">
    <source>
        <dbReference type="ARBA" id="ARBA00023018"/>
    </source>
</evidence>
<feature type="chain" id="PRO_5042182469" description="Lysosome-associated membrane glycoprotein 5" evidence="23">
    <location>
        <begin position="21"/>
        <end position="299"/>
    </location>
</feature>
<evidence type="ECO:0000256" key="11">
    <source>
        <dbReference type="ARBA" id="ARBA00023136"/>
    </source>
</evidence>
<evidence type="ECO:0000256" key="15">
    <source>
        <dbReference type="ARBA" id="ARBA00029428"/>
    </source>
</evidence>
<evidence type="ECO:0000256" key="12">
    <source>
        <dbReference type="ARBA" id="ARBA00023180"/>
    </source>
</evidence>
<evidence type="ECO:0000256" key="18">
    <source>
        <dbReference type="ARBA" id="ARBA00074379"/>
    </source>
</evidence>
<comment type="caution">
    <text evidence="20">Lacks conserved residue(s) required for the propagation of feature annotation.</text>
</comment>
<keyword evidence="6 20" id="KW-0812">Transmembrane</keyword>
<evidence type="ECO:0000256" key="17">
    <source>
        <dbReference type="ARBA" id="ARBA00060492"/>
    </source>
</evidence>
<keyword evidence="13" id="KW-0966">Cell projection</keyword>